<dbReference type="Pfam" id="PF22998">
    <property type="entry name" value="GNAT_LYC1-like"/>
    <property type="match status" value="1"/>
</dbReference>
<keyword evidence="3" id="KW-1185">Reference proteome</keyword>
<dbReference type="PANTHER" id="PTHR34815:SF2">
    <property type="entry name" value="N-ACETYLTRANSFERASE DOMAIN-CONTAINING PROTEIN"/>
    <property type="match status" value="1"/>
</dbReference>
<dbReference type="AlphaFoldDB" id="J8Q1U6"/>
<feature type="domain" description="LYC1 C-terminal" evidence="1">
    <location>
        <begin position="223"/>
        <end position="400"/>
    </location>
</feature>
<dbReference type="HOGENOM" id="CLU_683473_0_0_1"/>
<dbReference type="InterPro" id="IPR053013">
    <property type="entry name" value="LAT"/>
</dbReference>
<protein>
    <submittedName>
        <fullName evidence="2">YGR111W</fullName>
    </submittedName>
</protein>
<sequence>MTASSNKDSLVFECYNDPELKRWTHLANANAWKGLLTVEEYAEREQLLGSSEISHKNKSSGAIAKYPKSYHWLGQKYFNLKDTSLPDNGQFSQVVCSCETLNRIGYCIHPHSNGKIEPALIVCIGGVFTFENNRGKGYAKNMITRLNEFYDNIRNKAGGVLELKNLVINLYSEVGEYYSALGYKSMHVPLHRLTKLDEFAEDYCQEGSDENGKYFGFDGYKHLVKLHDVQFKKSLLNLQKKYPEKFIFTVAPDFDIFKWFHYRDIFIGKKSGREIGENLSFGFALSDNSHIIWHHNWTGDSLVIIKIYIQEESIQGKELKLKQLLRKAIEETKVHGLHELEFWNEEIPIEQYPQLFQVLTKLESKSKIFTENGSISAVRPPKGYTAEQVIWDNNTKFCWF</sequence>
<comment type="caution">
    <text evidence="2">The sequence shown here is derived from an EMBL/GenBank/DDBJ whole genome shotgun (WGS) entry which is preliminary data.</text>
</comment>
<reference evidence="2 3" key="1">
    <citation type="journal article" date="2013" name="BMC Genomics">
        <title>High quality de novo sequencing and assembly of the Saccharomyces arboricolus genome.</title>
        <authorList>
            <person name="Liti G."/>
            <person name="Nguyen Ba A.N."/>
            <person name="Blythe M."/>
            <person name="Mueller C.A."/>
            <person name="Bergstroem A."/>
            <person name="Cubillos F.A."/>
            <person name="Dafhnis-Calas F."/>
            <person name="Khoshraftar S."/>
            <person name="Malla S."/>
            <person name="Mehta N."/>
            <person name="Siow C.C."/>
            <person name="Warringer J."/>
            <person name="Moses A.M."/>
            <person name="Louis E.J."/>
            <person name="Nieduszynski C.A."/>
        </authorList>
    </citation>
    <scope>NUCLEOTIDE SEQUENCE [LARGE SCALE GENOMIC DNA]</scope>
    <source>
        <strain evidence="3">H-6 / AS 2.3317 / CBS 10644</strain>
    </source>
</reference>
<dbReference type="Proteomes" id="UP000006968">
    <property type="component" value="Chromosome VII"/>
</dbReference>
<gene>
    <name evidence="2" type="ORF">SU7_1267</name>
</gene>
<proteinExistence type="predicted"/>
<accession>J8Q1U6</accession>
<dbReference type="PANTHER" id="PTHR34815">
    <property type="entry name" value="LYSINE ACETYLTRANSFERASE"/>
    <property type="match status" value="1"/>
</dbReference>
<evidence type="ECO:0000259" key="1">
    <source>
        <dbReference type="Pfam" id="PF22998"/>
    </source>
</evidence>
<organism evidence="2 3">
    <name type="scientific">Saccharomyces arboricola (strain H-6 / AS 2.3317 / CBS 10644)</name>
    <name type="common">Yeast</name>
    <dbReference type="NCBI Taxonomy" id="1160507"/>
    <lineage>
        <taxon>Eukaryota</taxon>
        <taxon>Fungi</taxon>
        <taxon>Dikarya</taxon>
        <taxon>Ascomycota</taxon>
        <taxon>Saccharomycotina</taxon>
        <taxon>Saccharomycetes</taxon>
        <taxon>Saccharomycetales</taxon>
        <taxon>Saccharomycetaceae</taxon>
        <taxon>Saccharomyces</taxon>
    </lineage>
</organism>
<name>J8Q1U6_SACAR</name>
<dbReference type="OrthoDB" id="2020070at2759"/>
<dbReference type="InterPro" id="IPR055100">
    <property type="entry name" value="GNAT_LYC1-like"/>
</dbReference>
<dbReference type="EMBL" id="ALIE01000088">
    <property type="protein sequence ID" value="EJS43623.1"/>
    <property type="molecule type" value="Genomic_DNA"/>
</dbReference>
<evidence type="ECO:0000313" key="3">
    <source>
        <dbReference type="Proteomes" id="UP000006968"/>
    </source>
</evidence>
<evidence type="ECO:0000313" key="2">
    <source>
        <dbReference type="EMBL" id="EJS43623.1"/>
    </source>
</evidence>